<evidence type="ECO:0000313" key="13">
    <source>
        <dbReference type="Proteomes" id="UP001165082"/>
    </source>
</evidence>
<evidence type="ECO:0000256" key="5">
    <source>
        <dbReference type="ARBA" id="ARBA00022777"/>
    </source>
</evidence>
<evidence type="ECO:0000256" key="3">
    <source>
        <dbReference type="ARBA" id="ARBA00022679"/>
    </source>
</evidence>
<dbReference type="InterPro" id="IPR047499">
    <property type="entry name" value="DD_AK7"/>
</dbReference>
<keyword evidence="4 9" id="KW-0547">Nucleotide-binding</keyword>
<dbReference type="InterPro" id="IPR051131">
    <property type="entry name" value="NEK_Ser/Thr_kinase_NIMA"/>
</dbReference>
<dbReference type="InterPro" id="IPR017441">
    <property type="entry name" value="Protein_kinase_ATP_BS"/>
</dbReference>
<keyword evidence="6 9" id="KW-0067">ATP-binding</keyword>
<dbReference type="GO" id="GO:0005524">
    <property type="term" value="F:ATP binding"/>
    <property type="evidence" value="ECO:0007669"/>
    <property type="project" value="UniProtKB-UniRule"/>
</dbReference>
<feature type="region of interest" description="Disordered" evidence="10">
    <location>
        <begin position="161"/>
        <end position="200"/>
    </location>
</feature>
<dbReference type="PROSITE" id="PS00108">
    <property type="entry name" value="PROTEIN_KINASE_ST"/>
    <property type="match status" value="1"/>
</dbReference>
<evidence type="ECO:0000256" key="4">
    <source>
        <dbReference type="ARBA" id="ARBA00022741"/>
    </source>
</evidence>
<dbReference type="PROSITE" id="PS00107">
    <property type="entry name" value="PROTEIN_KINASE_ATP"/>
    <property type="match status" value="1"/>
</dbReference>
<evidence type="ECO:0000256" key="8">
    <source>
        <dbReference type="ARBA" id="ARBA00048679"/>
    </source>
</evidence>
<feature type="region of interest" description="Disordered" evidence="10">
    <location>
        <begin position="725"/>
        <end position="786"/>
    </location>
</feature>
<keyword evidence="2" id="KW-0723">Serine/threonine-protein kinase</keyword>
<proteinExistence type="predicted"/>
<dbReference type="PROSITE" id="PS50011">
    <property type="entry name" value="PROTEIN_KINASE_DOM"/>
    <property type="match status" value="1"/>
</dbReference>
<feature type="domain" description="Protein kinase" evidence="11">
    <location>
        <begin position="804"/>
        <end position="1066"/>
    </location>
</feature>
<name>A0A9W7A1W5_9STRA</name>
<protein>
    <recommendedName>
        <fullName evidence="1">non-specific serine/threonine protein kinase</fullName>
        <ecNumber evidence="1">2.7.11.1</ecNumber>
    </recommendedName>
</protein>
<evidence type="ECO:0000256" key="2">
    <source>
        <dbReference type="ARBA" id="ARBA00022527"/>
    </source>
</evidence>
<dbReference type="EMBL" id="BRXZ01002325">
    <property type="protein sequence ID" value="GMH59875.1"/>
    <property type="molecule type" value="Genomic_DNA"/>
</dbReference>
<gene>
    <name evidence="12" type="ORF">TrRE_jg13415</name>
</gene>
<evidence type="ECO:0000259" key="11">
    <source>
        <dbReference type="PROSITE" id="PS50011"/>
    </source>
</evidence>
<evidence type="ECO:0000256" key="1">
    <source>
        <dbReference type="ARBA" id="ARBA00012513"/>
    </source>
</evidence>
<dbReference type="InterPro" id="IPR000719">
    <property type="entry name" value="Prot_kinase_dom"/>
</dbReference>
<feature type="compositionally biased region" description="Polar residues" evidence="10">
    <location>
        <begin position="736"/>
        <end position="747"/>
    </location>
</feature>
<sequence length="1189" mass="133702">MPTIYSDVPLSSLSRHKFLSPFLPSASNPNPDTSLASKNKKLINFVCSEVLPTLTPALQKLGVALEKDKTNDDVLPPRDDDDMDVDSQSMELKIFLAHHVNRALSNGLEDTYRAKTDDPLDHLAKFLFAASQDEVLNPEFDESVNPLHFLAQQLMRENPLHKEKHIPPPHPSPHELAKRTFNPPSPKPSSFAPSRSIKDGDVHEYDVPRSHVGLVSNDCEKEVVGVLERNVANIGVGGKSKSITITAIRHREKKTVLFRAIDTASFKKYDRLLNEEQLKLMVPVELRENGLSGAVRTLLERATLVRVCRGLQISFIDTPELSTPPPTLFQTSKQFDGRLFIIDVLSEPPLSTNQEGKEEDEHSEYLLLRCRLYDPEFSRYYEATRHRTLPRLIKERKESVSELVEGLTIVEVDEHTSRPMRFGWNEKKEEAKEAARESSLKKKFSEMNLHQHKLASWDKSHRSKFESLSSPRLDSALNDARSLGGADVYPLEAVRSSATASFDVNEVNERETVWQLRRDHALIKKRQKLQKRVGGGWKKKKGTRDLSVIVFRKGMKISGRRMIVSVEVFNETINGTLRITAYDPENSEAFELVLQHWDTRGLVGEKEGAVVKGIKEKALTKTCKNLRLVRTGGGVGPRALILWEADVWKGKLKKAFDLLPADFMGRVERENVIDCLRGAKRGIKSFLEGIHDDMHDYAVQYIDEIIGRAERDAWTNVDHEDVSANYDSSDLDRSTSQKYAHVSSQEVDTNRVKDRLSERRKSNPTVPRSKPSTPSSAYKNAPSMKFRLHRDRKMESGEEIEEKYETLRQLGRGAFGSVNLVKNSKENSLYAIKSMAYSDKNTQETASREITCLLMFNHPFIVKLIDIFKGNDAKVINVVLTYCDGGDLAKLIKQEKKNYSAGLEHNTKVYNQQNCLRWFAMSCLALNYLHSNGIIHRDIKPDNILLSASSKNCRLGDFGLAKVLDNKDDMAVTEVGTTYYISPEIVDSKPYSYPTDVWSLGCLMFMDVKMDPPESGGSGEGNSGAEAYQPPVLNVPDEIWKIIGRMLEKDQENRITIKEILASRIMRKVTASVIQRHKPDGLNTRQIREEGMGLQAQYNDILVESTHRIKEIDPKTNSDNTTLKNELSMVSVASDGSSGSKGSEKKLPSPAACLPPVNGSTPRQKGAVESGATERLLEALEYGKEGSSP</sequence>
<dbReference type="Pfam" id="PF00069">
    <property type="entry name" value="Pkinase"/>
    <property type="match status" value="1"/>
</dbReference>
<dbReference type="AlphaFoldDB" id="A0A9W7A1W5"/>
<dbReference type="Proteomes" id="UP001165082">
    <property type="component" value="Unassembled WGS sequence"/>
</dbReference>
<feature type="binding site" evidence="9">
    <location>
        <position position="833"/>
    </location>
    <ligand>
        <name>ATP</name>
        <dbReference type="ChEBI" id="CHEBI:30616"/>
    </ligand>
</feature>
<accession>A0A9W7A1W5</accession>
<dbReference type="OrthoDB" id="192474at2759"/>
<keyword evidence="13" id="KW-1185">Reference proteome</keyword>
<dbReference type="GO" id="GO:0004674">
    <property type="term" value="F:protein serine/threonine kinase activity"/>
    <property type="evidence" value="ECO:0007669"/>
    <property type="project" value="UniProtKB-KW"/>
</dbReference>
<evidence type="ECO:0000313" key="12">
    <source>
        <dbReference type="EMBL" id="GMH59875.1"/>
    </source>
</evidence>
<dbReference type="CDD" id="cd22967">
    <property type="entry name" value="DD_AK7"/>
    <property type="match status" value="1"/>
</dbReference>
<comment type="catalytic activity">
    <reaction evidence="7">
        <text>L-threonyl-[protein] + ATP = O-phospho-L-threonyl-[protein] + ADP + H(+)</text>
        <dbReference type="Rhea" id="RHEA:46608"/>
        <dbReference type="Rhea" id="RHEA-COMP:11060"/>
        <dbReference type="Rhea" id="RHEA-COMP:11605"/>
        <dbReference type="ChEBI" id="CHEBI:15378"/>
        <dbReference type="ChEBI" id="CHEBI:30013"/>
        <dbReference type="ChEBI" id="CHEBI:30616"/>
        <dbReference type="ChEBI" id="CHEBI:61977"/>
        <dbReference type="ChEBI" id="CHEBI:456216"/>
        <dbReference type="EC" id="2.7.11.1"/>
    </reaction>
</comment>
<evidence type="ECO:0000256" key="7">
    <source>
        <dbReference type="ARBA" id="ARBA00047899"/>
    </source>
</evidence>
<feature type="region of interest" description="Disordered" evidence="10">
    <location>
        <begin position="1132"/>
        <end position="1171"/>
    </location>
</feature>
<feature type="compositionally biased region" description="Polar residues" evidence="10">
    <location>
        <begin position="763"/>
        <end position="778"/>
    </location>
</feature>
<comment type="catalytic activity">
    <reaction evidence="8">
        <text>L-seryl-[protein] + ATP = O-phospho-L-seryl-[protein] + ADP + H(+)</text>
        <dbReference type="Rhea" id="RHEA:17989"/>
        <dbReference type="Rhea" id="RHEA-COMP:9863"/>
        <dbReference type="Rhea" id="RHEA-COMP:11604"/>
        <dbReference type="ChEBI" id="CHEBI:15378"/>
        <dbReference type="ChEBI" id="CHEBI:29999"/>
        <dbReference type="ChEBI" id="CHEBI:30616"/>
        <dbReference type="ChEBI" id="CHEBI:83421"/>
        <dbReference type="ChEBI" id="CHEBI:456216"/>
        <dbReference type="EC" id="2.7.11.1"/>
    </reaction>
</comment>
<dbReference type="SMART" id="SM00220">
    <property type="entry name" value="S_TKc"/>
    <property type="match status" value="1"/>
</dbReference>
<dbReference type="PANTHER" id="PTHR44899:SF3">
    <property type="entry name" value="SERINE_THREONINE-PROTEIN KINASE NEK1"/>
    <property type="match status" value="1"/>
</dbReference>
<dbReference type="PANTHER" id="PTHR44899">
    <property type="entry name" value="CAMK FAMILY PROTEIN KINASE"/>
    <property type="match status" value="1"/>
</dbReference>
<dbReference type="InterPro" id="IPR008271">
    <property type="entry name" value="Ser/Thr_kinase_AS"/>
</dbReference>
<keyword evidence="5" id="KW-0418">Kinase</keyword>
<dbReference type="EC" id="2.7.11.1" evidence="1"/>
<evidence type="ECO:0000256" key="6">
    <source>
        <dbReference type="ARBA" id="ARBA00022840"/>
    </source>
</evidence>
<evidence type="ECO:0000256" key="10">
    <source>
        <dbReference type="SAM" id="MobiDB-lite"/>
    </source>
</evidence>
<reference evidence="12" key="1">
    <citation type="submission" date="2022-07" db="EMBL/GenBank/DDBJ databases">
        <title>Genome analysis of Parmales, a sister group of diatoms, reveals the evolutionary specialization of diatoms from phago-mixotrophs to photoautotrophs.</title>
        <authorList>
            <person name="Ban H."/>
            <person name="Sato S."/>
            <person name="Yoshikawa S."/>
            <person name="Kazumasa Y."/>
            <person name="Nakamura Y."/>
            <person name="Ichinomiya M."/>
            <person name="Saitoh K."/>
            <person name="Sato N."/>
            <person name="Blanc-Mathieu R."/>
            <person name="Endo H."/>
            <person name="Kuwata A."/>
            <person name="Ogata H."/>
        </authorList>
    </citation>
    <scope>NUCLEOTIDE SEQUENCE</scope>
</reference>
<dbReference type="InterPro" id="IPR011009">
    <property type="entry name" value="Kinase-like_dom_sf"/>
</dbReference>
<keyword evidence="3" id="KW-0808">Transferase</keyword>
<feature type="compositionally biased region" description="Basic and acidic residues" evidence="10">
    <location>
        <begin position="748"/>
        <end position="761"/>
    </location>
</feature>
<feature type="compositionally biased region" description="Low complexity" evidence="10">
    <location>
        <begin position="1132"/>
        <end position="1141"/>
    </location>
</feature>
<evidence type="ECO:0000256" key="9">
    <source>
        <dbReference type="PROSITE-ProRule" id="PRU10141"/>
    </source>
</evidence>
<organism evidence="12 13">
    <name type="scientific">Triparma retinervis</name>
    <dbReference type="NCBI Taxonomy" id="2557542"/>
    <lineage>
        <taxon>Eukaryota</taxon>
        <taxon>Sar</taxon>
        <taxon>Stramenopiles</taxon>
        <taxon>Ochrophyta</taxon>
        <taxon>Bolidophyceae</taxon>
        <taxon>Parmales</taxon>
        <taxon>Triparmaceae</taxon>
        <taxon>Triparma</taxon>
    </lineage>
</organism>
<dbReference type="SUPFAM" id="SSF56112">
    <property type="entry name" value="Protein kinase-like (PK-like)"/>
    <property type="match status" value="1"/>
</dbReference>
<comment type="caution">
    <text evidence="12">The sequence shown here is derived from an EMBL/GenBank/DDBJ whole genome shotgun (WGS) entry which is preliminary data.</text>
</comment>
<dbReference type="Gene3D" id="1.10.510.10">
    <property type="entry name" value="Transferase(Phosphotransferase) domain 1"/>
    <property type="match status" value="1"/>
</dbReference>